<gene>
    <name evidence="1" type="ORF">NAEGRDRAFT_52010</name>
</gene>
<organism evidence="2">
    <name type="scientific">Naegleria gruberi</name>
    <name type="common">Amoeba</name>
    <dbReference type="NCBI Taxonomy" id="5762"/>
    <lineage>
        <taxon>Eukaryota</taxon>
        <taxon>Discoba</taxon>
        <taxon>Heterolobosea</taxon>
        <taxon>Tetramitia</taxon>
        <taxon>Eutetramitia</taxon>
        <taxon>Vahlkampfiidae</taxon>
        <taxon>Naegleria</taxon>
    </lineage>
</organism>
<protein>
    <submittedName>
        <fullName evidence="1">Predicted protein</fullName>
    </submittedName>
</protein>
<dbReference type="AlphaFoldDB" id="D2VSZ5"/>
<dbReference type="RefSeq" id="XP_002672733.1">
    <property type="nucleotide sequence ID" value="XM_002672687.1"/>
</dbReference>
<dbReference type="Gene3D" id="3.80.10.10">
    <property type="entry name" value="Ribonuclease Inhibitor"/>
    <property type="match status" value="1"/>
</dbReference>
<dbReference type="VEuPathDB" id="AmoebaDB:NAEGRDRAFT_52010"/>
<accession>D2VSZ5</accession>
<dbReference type="KEGG" id="ngr:NAEGRDRAFT_52010"/>
<dbReference type="GeneID" id="8854220"/>
<dbReference type="InParanoid" id="D2VSZ5"/>
<evidence type="ECO:0000313" key="2">
    <source>
        <dbReference type="Proteomes" id="UP000006671"/>
    </source>
</evidence>
<name>D2VSZ5_NAEGR</name>
<evidence type="ECO:0000313" key="1">
    <source>
        <dbReference type="EMBL" id="EFC39989.1"/>
    </source>
</evidence>
<sequence length="607" mass="69337">MAFLLGRMKMNFGRLTSSSSSPTNVSTTIAANSAADFQSNANSISSPSLSSSSSLFFPSGDELIIVNILEFLNSGVVDIIACANVCSDWRRVCESALVDLQFSNHVYSRKILGKVYREIENPDKYRFFDYFSSIKITLPNSEVSQNIIQRLLKTKKCEKLGLRNFKVKFSEIYKKNIVAARIKFIELSKCEVDSLEYFDKIFPNLKSFKFSGTIQKSSIESFVKTTFTNLESINLEIQTEEQFTCLVCPKNPCVNMKEFQLYSKLQNCGDYQVKFNREFFPNMKSLFFSMHSAYNEKVLQNCDLEVDSLRIRARVSSVALSKLTSLVHLEVKTLSSLDNLRLPNLKTLTLDSNYDSKSHTVKLPYMHLPNLESLTISDRKGIVELSNLIQFTKLKTLDIDCDSLKEVKTVRELKTLEDISIGCHFKEGGIEHLADLKITKLRIFSGQVENENMYVISQLEHLKHLEITIETIGQLVLLSEGKLSNLTYIKFYKTKKRLDLYGALAQANCKNLVQIKFQSLDIRSASELLLNNPFPKLRILKLRKSFDLKTAKHLDLLKVLLTTDSSESPLQEIHIKCKGDYTNNKEIQQMIEKSSRILYIQPRNSKK</sequence>
<dbReference type="InterPro" id="IPR032675">
    <property type="entry name" value="LRR_dom_sf"/>
</dbReference>
<dbReference type="Proteomes" id="UP000006671">
    <property type="component" value="Unassembled WGS sequence"/>
</dbReference>
<dbReference type="SUPFAM" id="SSF52047">
    <property type="entry name" value="RNI-like"/>
    <property type="match status" value="1"/>
</dbReference>
<dbReference type="EMBL" id="GG738895">
    <property type="protein sequence ID" value="EFC39989.1"/>
    <property type="molecule type" value="Genomic_DNA"/>
</dbReference>
<reference evidence="1 2" key="1">
    <citation type="journal article" date="2010" name="Cell">
        <title>The genome of Naegleria gruberi illuminates early eukaryotic versatility.</title>
        <authorList>
            <person name="Fritz-Laylin L.K."/>
            <person name="Prochnik S.E."/>
            <person name="Ginger M.L."/>
            <person name="Dacks J.B."/>
            <person name="Carpenter M.L."/>
            <person name="Field M.C."/>
            <person name="Kuo A."/>
            <person name="Paredez A."/>
            <person name="Chapman J."/>
            <person name="Pham J."/>
            <person name="Shu S."/>
            <person name="Neupane R."/>
            <person name="Cipriano M."/>
            <person name="Mancuso J."/>
            <person name="Tu H."/>
            <person name="Salamov A."/>
            <person name="Lindquist E."/>
            <person name="Shapiro H."/>
            <person name="Lucas S."/>
            <person name="Grigoriev I.V."/>
            <person name="Cande W.Z."/>
            <person name="Fulton C."/>
            <person name="Rokhsar D.S."/>
            <person name="Dawson S.C."/>
        </authorList>
    </citation>
    <scope>NUCLEOTIDE SEQUENCE [LARGE SCALE GENOMIC DNA]</scope>
    <source>
        <strain evidence="1 2">NEG-M</strain>
    </source>
</reference>
<keyword evidence="2" id="KW-1185">Reference proteome</keyword>
<proteinExistence type="predicted"/>